<evidence type="ECO:0000256" key="2">
    <source>
        <dbReference type="ARBA" id="ARBA00022801"/>
    </source>
</evidence>
<organism evidence="5 6">
    <name type="scientific">Myodes glareolus</name>
    <name type="common">Bank vole</name>
    <name type="synonym">Clethrionomys glareolus</name>
    <dbReference type="NCBI Taxonomy" id="447135"/>
    <lineage>
        <taxon>Eukaryota</taxon>
        <taxon>Metazoa</taxon>
        <taxon>Chordata</taxon>
        <taxon>Craniata</taxon>
        <taxon>Vertebrata</taxon>
        <taxon>Euteleostomi</taxon>
        <taxon>Mammalia</taxon>
        <taxon>Eutheria</taxon>
        <taxon>Euarchontoglires</taxon>
        <taxon>Glires</taxon>
        <taxon>Rodentia</taxon>
        <taxon>Myomorpha</taxon>
        <taxon>Muroidea</taxon>
        <taxon>Cricetidae</taxon>
        <taxon>Arvicolinae</taxon>
        <taxon>Myodes</taxon>
    </lineage>
</organism>
<proteinExistence type="predicted"/>
<dbReference type="EMBL" id="JBBHLL010000664">
    <property type="protein sequence ID" value="KAK7798785.1"/>
    <property type="molecule type" value="Genomic_DNA"/>
</dbReference>
<evidence type="ECO:0000259" key="4">
    <source>
        <dbReference type="PROSITE" id="PS50240"/>
    </source>
</evidence>
<feature type="domain" description="Peptidase S1" evidence="4">
    <location>
        <begin position="1"/>
        <end position="142"/>
    </location>
</feature>
<keyword evidence="3" id="KW-0720">Serine protease</keyword>
<gene>
    <name evidence="5" type="ORF">U0070_005767</name>
</gene>
<keyword evidence="6" id="KW-1185">Reference proteome</keyword>
<feature type="non-terminal residue" evidence="5">
    <location>
        <position position="1"/>
    </location>
</feature>
<dbReference type="GO" id="GO:0005615">
    <property type="term" value="C:extracellular space"/>
    <property type="evidence" value="ECO:0007669"/>
    <property type="project" value="TreeGrafter"/>
</dbReference>
<keyword evidence="2" id="KW-0378">Hydrolase</keyword>
<dbReference type="GO" id="GO:0006508">
    <property type="term" value="P:proteolysis"/>
    <property type="evidence" value="ECO:0007669"/>
    <property type="project" value="UniProtKB-KW"/>
</dbReference>
<dbReference type="InterPro" id="IPR043504">
    <property type="entry name" value="Peptidase_S1_PA_chymotrypsin"/>
</dbReference>
<evidence type="ECO:0000256" key="3">
    <source>
        <dbReference type="ARBA" id="ARBA00022825"/>
    </source>
</evidence>
<reference evidence="5 6" key="1">
    <citation type="journal article" date="2023" name="bioRxiv">
        <title>Conserved and derived expression patterns and positive selection on dental genes reveal complex evolutionary context of ever-growing rodent molars.</title>
        <authorList>
            <person name="Calamari Z.T."/>
            <person name="Song A."/>
            <person name="Cohen E."/>
            <person name="Akter M."/>
            <person name="Roy R.D."/>
            <person name="Hallikas O."/>
            <person name="Christensen M.M."/>
            <person name="Li P."/>
            <person name="Marangoni P."/>
            <person name="Jernvall J."/>
            <person name="Klein O.D."/>
        </authorList>
    </citation>
    <scope>NUCLEOTIDE SEQUENCE [LARGE SCALE GENOMIC DNA]</scope>
    <source>
        <strain evidence="5">V071</strain>
    </source>
</reference>
<dbReference type="SMART" id="SM00020">
    <property type="entry name" value="Tryp_SPc"/>
    <property type="match status" value="1"/>
</dbReference>
<sequence length="144" mass="15753">ALPASDDDDKIIGDYNCLKNCIPYQETLSQYLKSEVNDDIVIKRTAGKYPANTQIFQCLEAPVFSSSSCKNSYISKITSNIFCLGFLEGVKDSCEGNSGPPVICDGEIQGMVSWGTGCALRGKLGVYTKVHDYLSWIWETMAAS</sequence>
<dbReference type="Proteomes" id="UP001488838">
    <property type="component" value="Unassembled WGS sequence"/>
</dbReference>
<dbReference type="Pfam" id="PF00089">
    <property type="entry name" value="Trypsin"/>
    <property type="match status" value="1"/>
</dbReference>
<dbReference type="Gene3D" id="2.40.10.10">
    <property type="entry name" value="Trypsin-like serine proteases"/>
    <property type="match status" value="1"/>
</dbReference>
<name>A0AAW0HBI5_MYOGA</name>
<dbReference type="GO" id="GO:0004252">
    <property type="term" value="F:serine-type endopeptidase activity"/>
    <property type="evidence" value="ECO:0007669"/>
    <property type="project" value="InterPro"/>
</dbReference>
<evidence type="ECO:0000313" key="6">
    <source>
        <dbReference type="Proteomes" id="UP001488838"/>
    </source>
</evidence>
<protein>
    <recommendedName>
        <fullName evidence="4">Peptidase S1 domain-containing protein</fullName>
    </recommendedName>
</protein>
<dbReference type="InterPro" id="IPR001254">
    <property type="entry name" value="Trypsin_dom"/>
</dbReference>
<evidence type="ECO:0000256" key="1">
    <source>
        <dbReference type="ARBA" id="ARBA00022670"/>
    </source>
</evidence>
<dbReference type="InterPro" id="IPR009003">
    <property type="entry name" value="Peptidase_S1_PA"/>
</dbReference>
<dbReference type="PANTHER" id="PTHR24264">
    <property type="entry name" value="TRYPSIN-RELATED"/>
    <property type="match status" value="1"/>
</dbReference>
<keyword evidence="1" id="KW-0645">Protease</keyword>
<dbReference type="PANTHER" id="PTHR24264:SF13">
    <property type="entry name" value="RIKEN CDNA 1810009J06 GENE-RELATED"/>
    <property type="match status" value="1"/>
</dbReference>
<dbReference type="SUPFAM" id="SSF50494">
    <property type="entry name" value="Trypsin-like serine proteases"/>
    <property type="match status" value="1"/>
</dbReference>
<dbReference type="InterPro" id="IPR050127">
    <property type="entry name" value="Serine_Proteases_S1"/>
</dbReference>
<comment type="caution">
    <text evidence="5">The sequence shown here is derived from an EMBL/GenBank/DDBJ whole genome shotgun (WGS) entry which is preliminary data.</text>
</comment>
<dbReference type="AlphaFoldDB" id="A0AAW0HBI5"/>
<accession>A0AAW0HBI5</accession>
<dbReference type="PROSITE" id="PS50240">
    <property type="entry name" value="TRYPSIN_DOM"/>
    <property type="match status" value="1"/>
</dbReference>
<evidence type="ECO:0000313" key="5">
    <source>
        <dbReference type="EMBL" id="KAK7798785.1"/>
    </source>
</evidence>